<dbReference type="Gene3D" id="1.25.40.20">
    <property type="entry name" value="Ankyrin repeat-containing domain"/>
    <property type="match status" value="4"/>
</dbReference>
<dbReference type="AlphaFoldDB" id="J3N7Y4"/>
<dbReference type="SUPFAM" id="SSF48403">
    <property type="entry name" value="Ankyrin repeat"/>
    <property type="match status" value="2"/>
</dbReference>
<dbReference type="PANTHER" id="PTHR24186">
    <property type="entry name" value="PROTEIN PHOSPHATASE 1 REGULATORY SUBUNIT"/>
    <property type="match status" value="1"/>
</dbReference>
<dbReference type="PROSITE" id="PS50088">
    <property type="entry name" value="ANK_REPEAT"/>
    <property type="match status" value="3"/>
</dbReference>
<feature type="repeat" description="ANK" evidence="3">
    <location>
        <begin position="292"/>
        <end position="314"/>
    </location>
</feature>
<accession>J3N7Y4</accession>
<name>J3N7Y4_ORYBR</name>
<dbReference type="PROSITE" id="PS50297">
    <property type="entry name" value="ANK_REP_REGION"/>
    <property type="match status" value="3"/>
</dbReference>
<dbReference type="EnsemblPlants" id="OB11G19200.1">
    <property type="protein sequence ID" value="OB11G19200.1"/>
    <property type="gene ID" value="OB11G19200"/>
</dbReference>
<keyword evidence="2 3" id="KW-0040">ANK repeat</keyword>
<evidence type="ECO:0000313" key="4">
    <source>
        <dbReference type="EnsemblPlants" id="OB11G19200.1"/>
    </source>
</evidence>
<dbReference type="STRING" id="4533.J3N7Y4"/>
<keyword evidence="5" id="KW-1185">Reference proteome</keyword>
<dbReference type="OMA" id="THEENNC"/>
<dbReference type="PANTHER" id="PTHR24186:SF41">
    <property type="entry name" value="PGG DOMAIN-CONTAINING PROTEIN"/>
    <property type="match status" value="1"/>
</dbReference>
<evidence type="ECO:0000256" key="3">
    <source>
        <dbReference type="PROSITE-ProRule" id="PRU00023"/>
    </source>
</evidence>
<dbReference type="eggNOG" id="KOG0504">
    <property type="taxonomic scope" value="Eukaryota"/>
</dbReference>
<dbReference type="HOGENOM" id="CLU_000134_36_3_1"/>
<dbReference type="InterPro" id="IPR002110">
    <property type="entry name" value="Ankyrin_rpt"/>
</dbReference>
<reference evidence="4" key="1">
    <citation type="journal article" date="2013" name="Nat. Commun.">
        <title>Whole-genome sequencing of Oryza brachyantha reveals mechanisms underlying Oryza genome evolution.</title>
        <authorList>
            <person name="Chen J."/>
            <person name="Huang Q."/>
            <person name="Gao D."/>
            <person name="Wang J."/>
            <person name="Lang Y."/>
            <person name="Liu T."/>
            <person name="Li B."/>
            <person name="Bai Z."/>
            <person name="Luis Goicoechea J."/>
            <person name="Liang C."/>
            <person name="Chen C."/>
            <person name="Zhang W."/>
            <person name="Sun S."/>
            <person name="Liao Y."/>
            <person name="Zhang X."/>
            <person name="Yang L."/>
            <person name="Song C."/>
            <person name="Wang M."/>
            <person name="Shi J."/>
            <person name="Liu G."/>
            <person name="Liu J."/>
            <person name="Zhou H."/>
            <person name="Zhou W."/>
            <person name="Yu Q."/>
            <person name="An N."/>
            <person name="Chen Y."/>
            <person name="Cai Q."/>
            <person name="Wang B."/>
            <person name="Liu B."/>
            <person name="Min J."/>
            <person name="Huang Y."/>
            <person name="Wu H."/>
            <person name="Li Z."/>
            <person name="Zhang Y."/>
            <person name="Yin Y."/>
            <person name="Song W."/>
            <person name="Jiang J."/>
            <person name="Jackson S.A."/>
            <person name="Wing R.A."/>
            <person name="Wang J."/>
            <person name="Chen M."/>
        </authorList>
    </citation>
    <scope>NUCLEOTIDE SEQUENCE [LARGE SCALE GENOMIC DNA]</scope>
    <source>
        <strain evidence="4">cv. IRGC 101232</strain>
    </source>
</reference>
<dbReference type="Gramene" id="OB11G19200.1">
    <property type="protein sequence ID" value="OB11G19200.1"/>
    <property type="gene ID" value="OB11G19200"/>
</dbReference>
<evidence type="ECO:0000256" key="1">
    <source>
        <dbReference type="ARBA" id="ARBA00022737"/>
    </source>
</evidence>
<dbReference type="Pfam" id="PF00023">
    <property type="entry name" value="Ank"/>
    <property type="match status" value="1"/>
</dbReference>
<proteinExistence type="predicted"/>
<sequence>MEITPAGCDGDHGIPEHLFICPELYMAAFHGHTDEVISLLEGSSGGGGGAAVDAASSRPSPAAQTTANHHAACNIHEVTADRSTLLHIAARRGHHELISHLCRRDSSLSSSVTSSGDTPLHCAARMGLAGAVGAIARLARDNVEEHRLRELLRSRNVDGDTALHLAARHGRGKAVEQLMKVAPETASEVNGAGVSPLYLAVMSRSVRAVSAILSCKDASAAGPNSQNALHAAVLQSSEMVKLLLEWKATLAIDIDSNKSNPLHFASSDGDLSIIEAILTCSPPYAPHMQDNQGLSPLHVAALMGHTAAVRLLLQFSPASADILNNQGQSFIHAASMNGHSSIISHVVKNDMLEHLLNAQDKEGNTPLHLAVIAGGYKVVSMLLSSGKVHTNIMNNAGHTPADLVRNCKAFYSMVSLVVKLCVSGALFQPQRQDLIEKWNAQDMMKWRDTTSKNLAIVSTLGKGFPSRSSLGT</sequence>
<feature type="repeat" description="ANK" evidence="3">
    <location>
        <begin position="362"/>
        <end position="386"/>
    </location>
</feature>
<evidence type="ECO:0000313" key="5">
    <source>
        <dbReference type="Proteomes" id="UP000006038"/>
    </source>
</evidence>
<dbReference type="SMART" id="SM00248">
    <property type="entry name" value="ANK"/>
    <property type="match status" value="9"/>
</dbReference>
<dbReference type="InterPro" id="IPR036770">
    <property type="entry name" value="Ankyrin_rpt-contain_sf"/>
</dbReference>
<dbReference type="GO" id="GO:0005886">
    <property type="term" value="C:plasma membrane"/>
    <property type="evidence" value="ECO:0007669"/>
    <property type="project" value="TreeGrafter"/>
</dbReference>
<protein>
    <submittedName>
        <fullName evidence="4">Uncharacterized protein</fullName>
    </submittedName>
</protein>
<feature type="repeat" description="ANK" evidence="3">
    <location>
        <begin position="158"/>
        <end position="180"/>
    </location>
</feature>
<keyword evidence="1" id="KW-0677">Repeat</keyword>
<evidence type="ECO:0000256" key="2">
    <source>
        <dbReference type="ARBA" id="ARBA00023043"/>
    </source>
</evidence>
<dbReference type="Pfam" id="PF12796">
    <property type="entry name" value="Ank_2"/>
    <property type="match status" value="3"/>
</dbReference>
<reference evidence="4" key="2">
    <citation type="submission" date="2013-04" db="UniProtKB">
        <authorList>
            <consortium name="EnsemblPlants"/>
        </authorList>
    </citation>
    <scope>IDENTIFICATION</scope>
</reference>
<gene>
    <name evidence="4" type="primary">LOC102715349</name>
</gene>
<dbReference type="Proteomes" id="UP000006038">
    <property type="component" value="Chromosome 11"/>
</dbReference>
<organism evidence="4">
    <name type="scientific">Oryza brachyantha</name>
    <name type="common">malo sina</name>
    <dbReference type="NCBI Taxonomy" id="4533"/>
    <lineage>
        <taxon>Eukaryota</taxon>
        <taxon>Viridiplantae</taxon>
        <taxon>Streptophyta</taxon>
        <taxon>Embryophyta</taxon>
        <taxon>Tracheophyta</taxon>
        <taxon>Spermatophyta</taxon>
        <taxon>Magnoliopsida</taxon>
        <taxon>Liliopsida</taxon>
        <taxon>Poales</taxon>
        <taxon>Poaceae</taxon>
        <taxon>BOP clade</taxon>
        <taxon>Oryzoideae</taxon>
        <taxon>Oryzeae</taxon>
        <taxon>Oryzinae</taxon>
        <taxon>Oryza</taxon>
    </lineage>
</organism>